<dbReference type="InterPro" id="IPR047589">
    <property type="entry name" value="DUF11_rpt"/>
</dbReference>
<keyword evidence="1" id="KW-1133">Transmembrane helix</keyword>
<dbReference type="NCBIfam" id="TIGR01451">
    <property type="entry name" value="B_ant_repeat"/>
    <property type="match status" value="3"/>
</dbReference>
<keyword evidence="1" id="KW-0472">Membrane</keyword>
<dbReference type="Proteomes" id="UP000503441">
    <property type="component" value="Chromosome"/>
</dbReference>
<organism evidence="3 4">
    <name type="scientific">Leucobacter coleopterorum</name>
    <dbReference type="NCBI Taxonomy" id="2714933"/>
    <lineage>
        <taxon>Bacteria</taxon>
        <taxon>Bacillati</taxon>
        <taxon>Actinomycetota</taxon>
        <taxon>Actinomycetes</taxon>
        <taxon>Micrococcales</taxon>
        <taxon>Microbacteriaceae</taxon>
        <taxon>Leucobacter</taxon>
    </lineage>
</organism>
<sequence length="459" mass="45854">MTLAPGTNVTCTADAPYVVTEEDVLARGVINTATGNAATPAGVEPIVPPTDTIVTPAAVPGSSLALQKSAVLDDTNSNALADAGETITYSFRVVNNGNVTLTDVSVDDPKAGSVTCPQTTLLPGEWTTCAADNPYTVTEQDVIAGGVVNTATGNATSPEGVDPIVPPTDTVTTPTPLAVGSLSITKSAELEDTLGNGVADTGEKISYSFTLTNTGNVALSDVGVDDPKAGPVSCPRTNLAPGETLVCTADATYVVTEQDVIDGGVVNTATANAVTPDGVDPIVPPTDTVTTPTAAAAAAMTLSKHAVLDDTNGNGVADVGELIDYSFTLVNTGNVTLTGVGVDDPKAGSVSCPQTILAPGETITCVADAAYKVTKQDLIAGGVLNIATGHATTPEGVDAIVPPTDTVTTATAQLEQKPGGGLAHTGTNPLSLLSAGSVIIVIGAGAVLLGRNRRASRLF</sequence>
<keyword evidence="4" id="KW-1185">Reference proteome</keyword>
<dbReference type="InterPro" id="IPR055354">
    <property type="entry name" value="DUF7507"/>
</dbReference>
<protein>
    <recommendedName>
        <fullName evidence="2">DUF7507 domain-containing protein</fullName>
    </recommendedName>
</protein>
<feature type="domain" description="DUF7507" evidence="2">
    <location>
        <begin position="298"/>
        <end position="396"/>
    </location>
</feature>
<feature type="domain" description="DUF7507" evidence="2">
    <location>
        <begin position="63"/>
        <end position="160"/>
    </location>
</feature>
<accession>A0ABX6JY01</accession>
<evidence type="ECO:0000256" key="1">
    <source>
        <dbReference type="SAM" id="Phobius"/>
    </source>
</evidence>
<feature type="transmembrane region" description="Helical" evidence="1">
    <location>
        <begin position="430"/>
        <end position="449"/>
    </location>
</feature>
<name>A0ABX6JY01_9MICO</name>
<proteinExistence type="predicted"/>
<keyword evidence="1" id="KW-0812">Transmembrane</keyword>
<gene>
    <name evidence="3" type="ORF">G7066_02375</name>
</gene>
<feature type="domain" description="DUF7507" evidence="2">
    <location>
        <begin position="181"/>
        <end position="278"/>
    </location>
</feature>
<dbReference type="EMBL" id="CP049933">
    <property type="protein sequence ID" value="QIM17824.1"/>
    <property type="molecule type" value="Genomic_DNA"/>
</dbReference>
<reference evidence="3 4" key="1">
    <citation type="submission" date="2020-03" db="EMBL/GenBank/DDBJ databases">
        <title>Leucobacter sp. nov., isolated from beetles.</title>
        <authorList>
            <person name="Hyun D.-W."/>
            <person name="Bae J.-W."/>
        </authorList>
    </citation>
    <scope>NUCLEOTIDE SEQUENCE [LARGE SCALE GENOMIC DNA]</scope>
    <source>
        <strain evidence="3 4">HDW9A</strain>
    </source>
</reference>
<evidence type="ECO:0000259" key="2">
    <source>
        <dbReference type="Pfam" id="PF24346"/>
    </source>
</evidence>
<dbReference type="Pfam" id="PF24346">
    <property type="entry name" value="DUF7507"/>
    <property type="match status" value="3"/>
</dbReference>
<evidence type="ECO:0000313" key="3">
    <source>
        <dbReference type="EMBL" id="QIM17824.1"/>
    </source>
</evidence>
<evidence type="ECO:0000313" key="4">
    <source>
        <dbReference type="Proteomes" id="UP000503441"/>
    </source>
</evidence>